<comment type="caution">
    <text evidence="13">The sequence shown here is derived from an EMBL/GenBank/DDBJ whole genome shotgun (WGS) entry which is preliminary data.</text>
</comment>
<evidence type="ECO:0000256" key="3">
    <source>
        <dbReference type="ARBA" id="ARBA00022553"/>
    </source>
</evidence>
<evidence type="ECO:0000256" key="4">
    <source>
        <dbReference type="ARBA" id="ARBA00022692"/>
    </source>
</evidence>
<dbReference type="SUPFAM" id="SSF55874">
    <property type="entry name" value="ATPase domain of HSP90 chaperone/DNA topoisomerase II/histidine kinase"/>
    <property type="match status" value="1"/>
</dbReference>
<dbReference type="InterPro" id="IPR036641">
    <property type="entry name" value="HPT_dom_sf"/>
</dbReference>
<dbReference type="Gene3D" id="3.40.50.2300">
    <property type="match status" value="2"/>
</dbReference>
<reference evidence="13" key="1">
    <citation type="journal article" date="2024" name="Gigascience">
        <title>Chromosome-level genome of the poultry shaft louse Menopon gallinae provides insight into the host-switching and adaptive evolution of parasitic lice.</title>
        <authorList>
            <person name="Xu Y."/>
            <person name="Ma L."/>
            <person name="Liu S."/>
            <person name="Liang Y."/>
            <person name="Liu Q."/>
            <person name="He Z."/>
            <person name="Tian L."/>
            <person name="Duan Y."/>
            <person name="Cai W."/>
            <person name="Li H."/>
            <person name="Song F."/>
        </authorList>
    </citation>
    <scope>NUCLEOTIDE SEQUENCE</scope>
    <source>
        <strain evidence="13">Cailab_2023a</strain>
    </source>
</reference>
<dbReference type="Gene3D" id="3.30.565.10">
    <property type="entry name" value="Histidine kinase-like ATPase, C-terminal domain"/>
    <property type="match status" value="1"/>
</dbReference>
<dbReference type="PROSITE" id="PS50110">
    <property type="entry name" value="RESPONSE_REGULATORY"/>
    <property type="match status" value="2"/>
</dbReference>
<dbReference type="InterPro" id="IPR003594">
    <property type="entry name" value="HATPase_dom"/>
</dbReference>
<dbReference type="GO" id="GO:0016772">
    <property type="term" value="F:transferase activity, transferring phosphorus-containing groups"/>
    <property type="evidence" value="ECO:0007669"/>
    <property type="project" value="InterPro"/>
</dbReference>
<organism evidence="13">
    <name type="scientific">Menopon gallinae</name>
    <name type="common">poultry shaft louse</name>
    <dbReference type="NCBI Taxonomy" id="328185"/>
    <lineage>
        <taxon>Eukaryota</taxon>
        <taxon>Metazoa</taxon>
        <taxon>Ecdysozoa</taxon>
        <taxon>Arthropoda</taxon>
        <taxon>Hexapoda</taxon>
        <taxon>Insecta</taxon>
        <taxon>Pterygota</taxon>
        <taxon>Neoptera</taxon>
        <taxon>Paraneoptera</taxon>
        <taxon>Psocodea</taxon>
        <taxon>Troctomorpha</taxon>
        <taxon>Phthiraptera</taxon>
        <taxon>Amblycera</taxon>
        <taxon>Menoponidae</taxon>
        <taxon>Menopon</taxon>
    </lineage>
</organism>
<keyword evidence="9" id="KW-0472">Membrane</keyword>
<dbReference type="InterPro" id="IPR005467">
    <property type="entry name" value="His_kinase_dom"/>
</dbReference>
<keyword evidence="5" id="KW-0547">Nucleotide-binding</keyword>
<dbReference type="InterPro" id="IPR001789">
    <property type="entry name" value="Sig_transdc_resp-reg_receiver"/>
</dbReference>
<evidence type="ECO:0000256" key="9">
    <source>
        <dbReference type="ARBA" id="ARBA00023136"/>
    </source>
</evidence>
<comment type="caution">
    <text evidence="10">Lacks conserved residue(s) required for the propagation of feature annotation.</text>
</comment>
<evidence type="ECO:0000256" key="2">
    <source>
        <dbReference type="ARBA" id="ARBA00022475"/>
    </source>
</evidence>
<gene>
    <name evidence="13" type="ORF">PYX00_011197</name>
</gene>
<keyword evidence="3 10" id="KW-0597">Phosphoprotein</keyword>
<dbReference type="CDD" id="cd17546">
    <property type="entry name" value="REC_hyHK_CKI1_RcsC-like"/>
    <property type="match status" value="1"/>
</dbReference>
<evidence type="ECO:0000313" key="13">
    <source>
        <dbReference type="EMBL" id="KAL0263957.1"/>
    </source>
</evidence>
<proteinExistence type="predicted"/>
<protein>
    <recommendedName>
        <fullName evidence="14">Histidine kinase</fullName>
    </recommendedName>
</protein>
<evidence type="ECO:0000256" key="10">
    <source>
        <dbReference type="PROSITE-ProRule" id="PRU00169"/>
    </source>
</evidence>
<dbReference type="GO" id="GO:0005524">
    <property type="term" value="F:ATP binding"/>
    <property type="evidence" value="ECO:0007669"/>
    <property type="project" value="UniProtKB-KW"/>
</dbReference>
<dbReference type="CDD" id="cd16922">
    <property type="entry name" value="HATPase_EvgS-ArcB-TorS-like"/>
    <property type="match status" value="1"/>
</dbReference>
<dbReference type="GO" id="GO:0000160">
    <property type="term" value="P:phosphorelay signal transduction system"/>
    <property type="evidence" value="ECO:0007669"/>
    <property type="project" value="UniProtKB-KW"/>
</dbReference>
<dbReference type="InterPro" id="IPR004358">
    <property type="entry name" value="Sig_transdc_His_kin-like_C"/>
</dbReference>
<evidence type="ECO:0008006" key="14">
    <source>
        <dbReference type="Google" id="ProtNLM"/>
    </source>
</evidence>
<sequence>MTRTSLSFELLETADGVESHLDGKDLYIWECALPEPQLNLQELSSSSLIKNQLSLIQVDSCAAKPNLKIGVLADLYSTWLSLDDCLIDRKKVVIYPTRTSLVKDIENGKINALVDYPMAFWRLANEPQNYSIKPVDGPSYLSSLKPEVAQACWQLEEELLRIPSETLLRIKKQHISLLAEKDKPYLMVGLEKNYAPFSFLERGRPQGLFVDYADSYFRILGVPYALMFWQDNPSQNFDVRWGLRCENEKKGLFPFYKTPLILFALRDLANVNTPRIGYEVTKEQLSEYKKIYPKAEWLYESNLQASVDAWVWEGARLPKNLIEKENKTLLSQTTLYQKMLYFYLGANEELEAYFRCEGQKLLEKTSLLDWQEIEKTWIENPLYRSMPKLASTPNLSEEEKIWVFQHPYLRVGIDAKGGLLESLGKSSPISLTDTFLKKLCEPLGLKIEKVPILNSSHLNSLWEKGQIDAYISYSKKTYQVTRETYSFSLWKIPLFLYKKPGKKMPDNLLASLQNSSLGVWSKLAEEKALDNTFSEILYFPSPLETFQSLMAAKLRYREDLNKKLLEAEKRASQANASKSQILSNLIRNSLKFTESGLVKLTVSSHKRQAKKVWIEFKVEDTGIGIPEERLKDLFEPFSQVHDDLSVKKGGVGLGLYICQSLVELMGGSPLEVSSKVGVGSIFSFKIPFQLTHLIADHIEDYSLEEFTNSQALILERDPKQIVSFCEILLKMGLSYKIASSPSEVLSFLQREIFDIFFVEEEFLEKEGSSLFLIPYHNYPKDKIIILSSKAKDDQQLKRNLKTQGYFDYISYPYEKQEILSKLREFFKNTSAHPSLSPNYERHAFKNTRILLVEDHSVNQKVLSFMLENLGIQVDLASQGEEALFKFKKNAPYDLIFMDIQLPDKNGFTVAQEMRDWEKNYKQTYTPIISITANAMHGYKKLCLEKGLDDYLSKPIFFESLLSMLKNWISEEKKISFKEEQHIQGLPEISFLPNIPYLNLPQTLSNLDLELEDYLPMLAQAYQTCYKQLFLPLSSYAHGSRILSKEEMHKHIHTLAGVLGNLGALELFNDLKEVERWIDKKESQERTSIFEKLTYKLDEFFSAISKIASSPEEKTRRKKKNESH</sequence>
<dbReference type="PANTHER" id="PTHR45339">
    <property type="entry name" value="HYBRID SIGNAL TRANSDUCTION HISTIDINE KINASE J"/>
    <property type="match status" value="1"/>
</dbReference>
<evidence type="ECO:0000256" key="5">
    <source>
        <dbReference type="ARBA" id="ARBA00022741"/>
    </source>
</evidence>
<dbReference type="SUPFAM" id="SSF47226">
    <property type="entry name" value="Histidine-containing phosphotransfer domain, HPT domain"/>
    <property type="match status" value="1"/>
</dbReference>
<keyword evidence="2" id="KW-1003">Cell membrane</keyword>
<dbReference type="SUPFAM" id="SSF53850">
    <property type="entry name" value="Periplasmic binding protein-like II"/>
    <property type="match status" value="2"/>
</dbReference>
<feature type="domain" description="Response regulatory" evidence="12">
    <location>
        <begin position="848"/>
        <end position="968"/>
    </location>
</feature>
<dbReference type="PANTHER" id="PTHR45339:SF1">
    <property type="entry name" value="HYBRID SIGNAL TRANSDUCTION HISTIDINE KINASE J"/>
    <property type="match status" value="1"/>
</dbReference>
<keyword evidence="6" id="KW-0067">ATP-binding</keyword>
<evidence type="ECO:0000259" key="11">
    <source>
        <dbReference type="PROSITE" id="PS50109"/>
    </source>
</evidence>
<keyword evidence="8" id="KW-0902">Two-component regulatory system</keyword>
<keyword evidence="7" id="KW-1133">Transmembrane helix</keyword>
<feature type="modified residue" description="4-aspartylphosphate" evidence="10">
    <location>
        <position position="898"/>
    </location>
</feature>
<dbReference type="GO" id="GO:0005886">
    <property type="term" value="C:plasma membrane"/>
    <property type="evidence" value="ECO:0007669"/>
    <property type="project" value="UniProtKB-SubCell"/>
</dbReference>
<accession>A0AAW2H6E7</accession>
<dbReference type="InterPro" id="IPR011006">
    <property type="entry name" value="CheY-like_superfamily"/>
</dbReference>
<dbReference type="AlphaFoldDB" id="A0AAW2H6E7"/>
<evidence type="ECO:0000256" key="7">
    <source>
        <dbReference type="ARBA" id="ARBA00022989"/>
    </source>
</evidence>
<dbReference type="Pfam" id="PF00072">
    <property type="entry name" value="Response_reg"/>
    <property type="match status" value="1"/>
</dbReference>
<evidence type="ECO:0000259" key="12">
    <source>
        <dbReference type="PROSITE" id="PS50110"/>
    </source>
</evidence>
<name>A0AAW2H6E7_9NEOP</name>
<dbReference type="InterPro" id="IPR036890">
    <property type="entry name" value="HATPase_C_sf"/>
</dbReference>
<dbReference type="SMART" id="SM00448">
    <property type="entry name" value="REC"/>
    <property type="match status" value="1"/>
</dbReference>
<evidence type="ECO:0000256" key="8">
    <source>
        <dbReference type="ARBA" id="ARBA00023012"/>
    </source>
</evidence>
<dbReference type="Pfam" id="PF02518">
    <property type="entry name" value="HATPase_c"/>
    <property type="match status" value="1"/>
</dbReference>
<feature type="domain" description="Response regulatory" evidence="12">
    <location>
        <begin position="710"/>
        <end position="826"/>
    </location>
</feature>
<dbReference type="SUPFAM" id="SSF52172">
    <property type="entry name" value="CheY-like"/>
    <property type="match status" value="2"/>
</dbReference>
<feature type="domain" description="Histidine kinase" evidence="11">
    <location>
        <begin position="580"/>
        <end position="690"/>
    </location>
</feature>
<evidence type="ECO:0000256" key="6">
    <source>
        <dbReference type="ARBA" id="ARBA00022840"/>
    </source>
</evidence>
<dbReference type="PRINTS" id="PR00344">
    <property type="entry name" value="BCTRLSENSOR"/>
</dbReference>
<dbReference type="PROSITE" id="PS50109">
    <property type="entry name" value="HIS_KIN"/>
    <property type="match status" value="1"/>
</dbReference>
<keyword evidence="4" id="KW-0812">Transmembrane</keyword>
<dbReference type="EMBL" id="JARGDH010000056">
    <property type="protein sequence ID" value="KAL0263957.1"/>
    <property type="molecule type" value="Genomic_DNA"/>
</dbReference>
<comment type="subcellular location">
    <subcellularLocation>
        <location evidence="1">Cell membrane</location>
        <topology evidence="1">Multi-pass membrane protein</topology>
    </subcellularLocation>
</comment>
<dbReference type="SMART" id="SM00387">
    <property type="entry name" value="HATPase_c"/>
    <property type="match status" value="1"/>
</dbReference>
<evidence type="ECO:0000256" key="1">
    <source>
        <dbReference type="ARBA" id="ARBA00004651"/>
    </source>
</evidence>
<dbReference type="Gene3D" id="3.40.190.10">
    <property type="entry name" value="Periplasmic binding protein-like II"/>
    <property type="match status" value="2"/>
</dbReference>